<accession>A0ACC2GUK5</accession>
<dbReference type="EMBL" id="CM055736">
    <property type="protein sequence ID" value="KAJ8007399.1"/>
    <property type="molecule type" value="Genomic_DNA"/>
</dbReference>
<organism evidence="1 2">
    <name type="scientific">Dallia pectoralis</name>
    <name type="common">Alaska blackfish</name>
    <dbReference type="NCBI Taxonomy" id="75939"/>
    <lineage>
        <taxon>Eukaryota</taxon>
        <taxon>Metazoa</taxon>
        <taxon>Chordata</taxon>
        <taxon>Craniata</taxon>
        <taxon>Vertebrata</taxon>
        <taxon>Euteleostomi</taxon>
        <taxon>Actinopterygii</taxon>
        <taxon>Neopterygii</taxon>
        <taxon>Teleostei</taxon>
        <taxon>Protacanthopterygii</taxon>
        <taxon>Esociformes</taxon>
        <taxon>Umbridae</taxon>
        <taxon>Dallia</taxon>
    </lineage>
</organism>
<gene>
    <name evidence="1" type="ORF">DPEC_G00117100</name>
</gene>
<dbReference type="Proteomes" id="UP001157502">
    <property type="component" value="Chromosome 9"/>
</dbReference>
<protein>
    <submittedName>
        <fullName evidence="1">Uncharacterized protein</fullName>
    </submittedName>
</protein>
<evidence type="ECO:0000313" key="2">
    <source>
        <dbReference type="Proteomes" id="UP001157502"/>
    </source>
</evidence>
<proteinExistence type="predicted"/>
<sequence length="113" mass="12869">MMKMPTICLNVTCRIAYIGAFNIVQVVDVLGTLKSLQNIPVSPLTISDELSLCAVYIRCFHIKLYIMLTLHSCFVCIVAKYIFPSGTFVFVFYSHYHQMVVLYILLLISNKPL</sequence>
<keyword evidence="2" id="KW-1185">Reference proteome</keyword>
<reference evidence="1" key="1">
    <citation type="submission" date="2021-05" db="EMBL/GenBank/DDBJ databases">
        <authorList>
            <person name="Pan Q."/>
            <person name="Jouanno E."/>
            <person name="Zahm M."/>
            <person name="Klopp C."/>
            <person name="Cabau C."/>
            <person name="Louis A."/>
            <person name="Berthelot C."/>
            <person name="Parey E."/>
            <person name="Roest Crollius H."/>
            <person name="Montfort J."/>
            <person name="Robinson-Rechavi M."/>
            <person name="Bouchez O."/>
            <person name="Lampietro C."/>
            <person name="Lopez Roques C."/>
            <person name="Donnadieu C."/>
            <person name="Postlethwait J."/>
            <person name="Bobe J."/>
            <person name="Dillon D."/>
            <person name="Chandos A."/>
            <person name="von Hippel F."/>
            <person name="Guiguen Y."/>
        </authorList>
    </citation>
    <scope>NUCLEOTIDE SEQUENCE</scope>
    <source>
        <strain evidence="1">YG-Jan2019</strain>
    </source>
</reference>
<evidence type="ECO:0000313" key="1">
    <source>
        <dbReference type="EMBL" id="KAJ8007399.1"/>
    </source>
</evidence>
<comment type="caution">
    <text evidence="1">The sequence shown here is derived from an EMBL/GenBank/DDBJ whole genome shotgun (WGS) entry which is preliminary data.</text>
</comment>
<name>A0ACC2GUK5_DALPE</name>